<feature type="signal peptide" evidence="6">
    <location>
        <begin position="1"/>
        <end position="16"/>
    </location>
</feature>
<proteinExistence type="inferred from homology"/>
<evidence type="ECO:0000259" key="7">
    <source>
        <dbReference type="SMART" id="SM00737"/>
    </source>
</evidence>
<keyword evidence="9" id="KW-1185">Reference proteome</keyword>
<dbReference type="InterPro" id="IPR014756">
    <property type="entry name" value="Ig_E-set"/>
</dbReference>
<accession>A0A7I8VR22</accession>
<comment type="subcellular location">
    <subcellularLocation>
        <location evidence="1">Secreted</location>
    </subcellularLocation>
</comment>
<dbReference type="InterPro" id="IPR033916">
    <property type="entry name" value="ML_Npc2-like"/>
</dbReference>
<dbReference type="Pfam" id="PF02221">
    <property type="entry name" value="E1_DerP2_DerF2"/>
    <property type="match status" value="1"/>
</dbReference>
<evidence type="ECO:0000256" key="3">
    <source>
        <dbReference type="ARBA" id="ARBA00022525"/>
    </source>
</evidence>
<comment type="similarity">
    <text evidence="2">Belongs to the NPC2 family.</text>
</comment>
<dbReference type="Proteomes" id="UP000549394">
    <property type="component" value="Unassembled WGS sequence"/>
</dbReference>
<dbReference type="FunFam" id="2.60.40.770:FF:000001">
    <property type="entry name" value="NPC intracellular cholesterol transporter 2"/>
    <property type="match status" value="1"/>
</dbReference>
<comment type="caution">
    <text evidence="8">The sequence shown here is derived from an EMBL/GenBank/DDBJ whole genome shotgun (WGS) entry which is preliminary data.</text>
</comment>
<sequence>MLRLAVFSLILAAAYCKTPWVPCPDASKAGTPKNVVVPDCNSVPCKLKKGTDVSFAVEFESKETAANLTAVVHGILGSLPVPFPLSNPNACKDSGIQCPIKMNQKYKYNQKISISKSYPTISVKVKWELKDSAHKDLFCILVPVAIVD</sequence>
<dbReference type="SMART" id="SM00737">
    <property type="entry name" value="ML"/>
    <property type="match status" value="1"/>
</dbReference>
<reference evidence="8 9" key="1">
    <citation type="submission" date="2020-08" db="EMBL/GenBank/DDBJ databases">
        <authorList>
            <person name="Hejnol A."/>
        </authorList>
    </citation>
    <scope>NUCLEOTIDE SEQUENCE [LARGE SCALE GENOMIC DNA]</scope>
</reference>
<dbReference type="GO" id="GO:0032934">
    <property type="term" value="F:sterol binding"/>
    <property type="evidence" value="ECO:0007669"/>
    <property type="project" value="InterPro"/>
</dbReference>
<dbReference type="Gene3D" id="2.60.40.770">
    <property type="match status" value="1"/>
</dbReference>
<keyword evidence="4 6" id="KW-0732">Signal</keyword>
<dbReference type="SUPFAM" id="SSF81296">
    <property type="entry name" value="E set domains"/>
    <property type="match status" value="1"/>
</dbReference>
<evidence type="ECO:0000313" key="8">
    <source>
        <dbReference type="EMBL" id="CAD5118767.1"/>
    </source>
</evidence>
<evidence type="ECO:0000256" key="2">
    <source>
        <dbReference type="ARBA" id="ARBA00006370"/>
    </source>
</evidence>
<dbReference type="InterPro" id="IPR039670">
    <property type="entry name" value="NPC2-like"/>
</dbReference>
<keyword evidence="3" id="KW-0964">Secreted</keyword>
<dbReference type="PANTHER" id="PTHR11306">
    <property type="entry name" value="NIEMANN PICK TYPE C2 PROTEIN NPC2-RELATED"/>
    <property type="match status" value="1"/>
</dbReference>
<gene>
    <name evidence="8" type="ORF">DGYR_LOCUS7093</name>
</gene>
<evidence type="ECO:0000256" key="4">
    <source>
        <dbReference type="ARBA" id="ARBA00022729"/>
    </source>
</evidence>
<evidence type="ECO:0000256" key="1">
    <source>
        <dbReference type="ARBA" id="ARBA00004613"/>
    </source>
</evidence>
<dbReference type="CDD" id="cd00916">
    <property type="entry name" value="Npc2_like"/>
    <property type="match status" value="1"/>
</dbReference>
<dbReference type="EMBL" id="CAJFCJ010000009">
    <property type="protein sequence ID" value="CAD5118767.1"/>
    <property type="molecule type" value="Genomic_DNA"/>
</dbReference>
<dbReference type="GO" id="GO:0005576">
    <property type="term" value="C:extracellular region"/>
    <property type="evidence" value="ECO:0007669"/>
    <property type="project" value="UniProtKB-SubCell"/>
</dbReference>
<dbReference type="GO" id="GO:0032367">
    <property type="term" value="P:intracellular cholesterol transport"/>
    <property type="evidence" value="ECO:0007669"/>
    <property type="project" value="InterPro"/>
</dbReference>
<dbReference type="OrthoDB" id="6489092at2759"/>
<feature type="chain" id="PRO_5029463896" evidence="6">
    <location>
        <begin position="17"/>
        <end position="148"/>
    </location>
</feature>
<dbReference type="PANTHER" id="PTHR11306:SF68">
    <property type="entry name" value="NPC INTRACELLULAR CHOLESTEROL TRANSPORTER 2"/>
    <property type="match status" value="1"/>
</dbReference>
<feature type="domain" description="MD-2-related lipid-recognition" evidence="7">
    <location>
        <begin position="20"/>
        <end position="144"/>
    </location>
</feature>
<evidence type="ECO:0000256" key="6">
    <source>
        <dbReference type="SAM" id="SignalP"/>
    </source>
</evidence>
<dbReference type="InterPro" id="IPR003172">
    <property type="entry name" value="ML_dom"/>
</dbReference>
<protein>
    <submittedName>
        <fullName evidence="8">DgyrCDS7443</fullName>
    </submittedName>
</protein>
<organism evidence="8 9">
    <name type="scientific">Dimorphilus gyrociliatus</name>
    <dbReference type="NCBI Taxonomy" id="2664684"/>
    <lineage>
        <taxon>Eukaryota</taxon>
        <taxon>Metazoa</taxon>
        <taxon>Spiralia</taxon>
        <taxon>Lophotrochozoa</taxon>
        <taxon>Annelida</taxon>
        <taxon>Polychaeta</taxon>
        <taxon>Polychaeta incertae sedis</taxon>
        <taxon>Dinophilidae</taxon>
        <taxon>Dimorphilus</taxon>
    </lineage>
</organism>
<evidence type="ECO:0000313" key="9">
    <source>
        <dbReference type="Proteomes" id="UP000549394"/>
    </source>
</evidence>
<evidence type="ECO:0000256" key="5">
    <source>
        <dbReference type="ARBA" id="ARBA00023157"/>
    </source>
</evidence>
<name>A0A7I8VR22_9ANNE</name>
<keyword evidence="5" id="KW-1015">Disulfide bond</keyword>
<dbReference type="AlphaFoldDB" id="A0A7I8VR22"/>